<dbReference type="EMBL" id="PCSH01000091">
    <property type="protein sequence ID" value="PIP40924.1"/>
    <property type="molecule type" value="Genomic_DNA"/>
</dbReference>
<dbReference type="Proteomes" id="UP000231067">
    <property type="component" value="Unassembled WGS sequence"/>
</dbReference>
<protein>
    <recommendedName>
        <fullName evidence="4">Outer membrane lipoprotein-sorting protein</fullName>
    </recommendedName>
</protein>
<evidence type="ECO:0000256" key="1">
    <source>
        <dbReference type="SAM" id="SignalP"/>
    </source>
</evidence>
<name>A0A2H0A656_9BACT</name>
<dbReference type="PANTHER" id="PTHR35869:SF1">
    <property type="entry name" value="OUTER-MEMBRANE LIPOPROTEIN CARRIER PROTEIN"/>
    <property type="match status" value="1"/>
</dbReference>
<evidence type="ECO:0008006" key="4">
    <source>
        <dbReference type="Google" id="ProtNLM"/>
    </source>
</evidence>
<dbReference type="PANTHER" id="PTHR35869">
    <property type="entry name" value="OUTER-MEMBRANE LIPOPROTEIN CARRIER PROTEIN"/>
    <property type="match status" value="1"/>
</dbReference>
<dbReference type="AlphaFoldDB" id="A0A2H0A656"/>
<accession>A0A2H0A656</accession>
<dbReference type="InterPro" id="IPR004564">
    <property type="entry name" value="OM_lipoprot_carrier_LolA-like"/>
</dbReference>
<sequence length="255" mass="28995">MYKGKRIMRHLKWVGIIFLIPCCVAFASPYQASEVIATIEANYSQIQTLSGRMSQTRSYGNNKIQKAELNFFFKSPDKLYLDYLTPVRQIIIANGTSCWGYSPEDNSAEKIDLTDKNMIFSPLKLLGIDILDELKGAFDLTIKENEANARGTTSKIIILASPKTGGKVISQILIDIDTFRWIISSLKIMDRKGNLISQTLFEDYQQINNIWFPLRIKAKSLLGKQVINEEISFHRLKLNVEIPDERFNFVSSEGG</sequence>
<proteinExistence type="predicted"/>
<dbReference type="InterPro" id="IPR029046">
    <property type="entry name" value="LolA/LolB/LppX"/>
</dbReference>
<dbReference type="CDD" id="cd16325">
    <property type="entry name" value="LolA"/>
    <property type="match status" value="1"/>
</dbReference>
<feature type="signal peptide" evidence="1">
    <location>
        <begin position="1"/>
        <end position="27"/>
    </location>
</feature>
<gene>
    <name evidence="2" type="ORF">COX18_05075</name>
</gene>
<feature type="chain" id="PRO_5013769196" description="Outer membrane lipoprotein-sorting protein" evidence="1">
    <location>
        <begin position="28"/>
        <end position="255"/>
    </location>
</feature>
<reference evidence="2 3" key="1">
    <citation type="submission" date="2017-09" db="EMBL/GenBank/DDBJ databases">
        <title>Depth-based differentiation of microbial function through sediment-hosted aquifers and enrichment of novel symbionts in the deep terrestrial subsurface.</title>
        <authorList>
            <person name="Probst A.J."/>
            <person name="Ladd B."/>
            <person name="Jarett J.K."/>
            <person name="Geller-Mcgrath D.E."/>
            <person name="Sieber C.M."/>
            <person name="Emerson J.B."/>
            <person name="Anantharaman K."/>
            <person name="Thomas B.C."/>
            <person name="Malmstrom R."/>
            <person name="Stieglmeier M."/>
            <person name="Klingl A."/>
            <person name="Woyke T."/>
            <person name="Ryan C.M."/>
            <person name="Banfield J.F."/>
        </authorList>
    </citation>
    <scope>NUCLEOTIDE SEQUENCE [LARGE SCALE GENOMIC DNA]</scope>
    <source>
        <strain evidence="2">CG23_combo_of_CG06-09_8_20_14_all_40_23</strain>
    </source>
</reference>
<evidence type="ECO:0000313" key="2">
    <source>
        <dbReference type="EMBL" id="PIP40924.1"/>
    </source>
</evidence>
<dbReference type="Pfam" id="PF03548">
    <property type="entry name" value="LolA"/>
    <property type="match status" value="1"/>
</dbReference>
<comment type="caution">
    <text evidence="2">The sequence shown here is derived from an EMBL/GenBank/DDBJ whole genome shotgun (WGS) entry which is preliminary data.</text>
</comment>
<dbReference type="Gene3D" id="2.50.20.10">
    <property type="entry name" value="Lipoprotein localisation LolA/LolB/LppX"/>
    <property type="match status" value="1"/>
</dbReference>
<organism evidence="2 3">
    <name type="scientific">Candidatus Desantisbacteria bacterium CG23_combo_of_CG06-09_8_20_14_all_40_23</name>
    <dbReference type="NCBI Taxonomy" id="1974550"/>
    <lineage>
        <taxon>Bacteria</taxon>
        <taxon>Candidatus Desantisiibacteriota</taxon>
    </lineage>
</organism>
<keyword evidence="1" id="KW-0732">Signal</keyword>
<dbReference type="SUPFAM" id="SSF89392">
    <property type="entry name" value="Prokaryotic lipoproteins and lipoprotein localization factors"/>
    <property type="match status" value="1"/>
</dbReference>
<evidence type="ECO:0000313" key="3">
    <source>
        <dbReference type="Proteomes" id="UP000231067"/>
    </source>
</evidence>